<evidence type="ECO:0000313" key="2">
    <source>
        <dbReference type="EMBL" id="CAG5110911.1"/>
    </source>
</evidence>
<gene>
    <name evidence="2" type="ORF">OKIOD_LOCUS14023</name>
</gene>
<organism evidence="2 3">
    <name type="scientific">Oikopleura dioica</name>
    <name type="common">Tunicate</name>
    <dbReference type="NCBI Taxonomy" id="34765"/>
    <lineage>
        <taxon>Eukaryota</taxon>
        <taxon>Metazoa</taxon>
        <taxon>Chordata</taxon>
        <taxon>Tunicata</taxon>
        <taxon>Appendicularia</taxon>
        <taxon>Copelata</taxon>
        <taxon>Oikopleuridae</taxon>
        <taxon>Oikopleura</taxon>
    </lineage>
</organism>
<evidence type="ECO:0000256" key="1">
    <source>
        <dbReference type="SAM" id="MobiDB-lite"/>
    </source>
</evidence>
<feature type="region of interest" description="Disordered" evidence="1">
    <location>
        <begin position="161"/>
        <end position="231"/>
    </location>
</feature>
<reference evidence="2 3" key="1">
    <citation type="submission" date="2021-04" db="EMBL/GenBank/DDBJ databases">
        <authorList>
            <person name="Bliznina A."/>
        </authorList>
    </citation>
    <scope>NUCLEOTIDE SEQUENCE [LARGE SCALE GENOMIC DNA]</scope>
</reference>
<keyword evidence="3" id="KW-1185">Reference proteome</keyword>
<protein>
    <submittedName>
        <fullName evidence="2">Oidioi.mRNA.OKI2018_I69.chr2.g5258.t1.cds</fullName>
    </submittedName>
</protein>
<sequence>MPKTNFYKLVVEQEMDDPSKDWFFYIKTQEFKSIPGVFWEYSCGCCIKLPSDCSDTFLRGPTAWSFDVEKISKKSSFWGEDDSPPTSHVYCPKEPEFLRTLQWHLNILVRNPRLFPHRLVHLASTALGREKLTKAFTTPAQIPDDINKSLLPENLRKSFEEEKKSGEALGDKELEDLFAAPTNKKTKKQKKSAKKPNKGKTPNNIRKTKKPVRLNETSTETEARPLPTGNTYSSKHPLQFWNLTSYENFPAIFNKIDKNGLKKHYIANLTISLVNLNYDEAEKFCATRGLKLASDELEIKTNSLLYGTFGWINSKVNFSSGKLQIANIYKARALEKIENFNSRKIFAQREFTLVGIPVCVFIDENLHETRTGNTLICENDPFDENGRVKVFRNCTMNCKSLQLNATFINKHGLFVRSEEIWHEEKGENKTFVYVVYCNINATFNARLYQRLLNGYKYVLDTNQTGCKMPLEEAIPIFDKNPWDSNQVPDECVKLTYRTGFDASS</sequence>
<accession>A0ABN7SZX8</accession>
<feature type="compositionally biased region" description="Basic residues" evidence="1">
    <location>
        <begin position="184"/>
        <end position="198"/>
    </location>
</feature>
<name>A0ABN7SZX8_OIKDI</name>
<evidence type="ECO:0000313" key="3">
    <source>
        <dbReference type="Proteomes" id="UP001158576"/>
    </source>
</evidence>
<dbReference type="Proteomes" id="UP001158576">
    <property type="component" value="Chromosome 2"/>
</dbReference>
<proteinExistence type="predicted"/>
<dbReference type="EMBL" id="OU015567">
    <property type="protein sequence ID" value="CAG5110911.1"/>
    <property type="molecule type" value="Genomic_DNA"/>
</dbReference>
<feature type="compositionally biased region" description="Basic and acidic residues" evidence="1">
    <location>
        <begin position="161"/>
        <end position="172"/>
    </location>
</feature>